<accession>A0ABW7QZ17</accession>
<feature type="domain" description="N-acetyltransferase" evidence="3">
    <location>
        <begin position="13"/>
        <end position="177"/>
    </location>
</feature>
<evidence type="ECO:0000256" key="2">
    <source>
        <dbReference type="ARBA" id="ARBA00023315"/>
    </source>
</evidence>
<dbReference type="InterPro" id="IPR016181">
    <property type="entry name" value="Acyl_CoA_acyltransferase"/>
</dbReference>
<keyword evidence="2 4" id="KW-0012">Acyltransferase</keyword>
<dbReference type="Proteomes" id="UP001610818">
    <property type="component" value="Unassembled WGS sequence"/>
</dbReference>
<evidence type="ECO:0000256" key="1">
    <source>
        <dbReference type="ARBA" id="ARBA00022679"/>
    </source>
</evidence>
<dbReference type="PROSITE" id="PS51186">
    <property type="entry name" value="GNAT"/>
    <property type="match status" value="1"/>
</dbReference>
<dbReference type="Pfam" id="PF00583">
    <property type="entry name" value="Acetyltransf_1"/>
    <property type="match status" value="1"/>
</dbReference>
<dbReference type="SUPFAM" id="SSF55729">
    <property type="entry name" value="Acyl-CoA N-acyltransferases (Nat)"/>
    <property type="match status" value="1"/>
</dbReference>
<dbReference type="Gene3D" id="3.40.630.30">
    <property type="match status" value="1"/>
</dbReference>
<dbReference type="EC" id="2.3.1.-" evidence="4"/>
<dbReference type="InterPro" id="IPR000182">
    <property type="entry name" value="GNAT_dom"/>
</dbReference>
<evidence type="ECO:0000313" key="5">
    <source>
        <dbReference type="Proteomes" id="UP001610818"/>
    </source>
</evidence>
<sequence length="177" mass="18902">MDSHIAIRPAGHIAIRPAGTDDIPTVLALFDEAVAWLVSQGRTGQWGDTPWSTNPKTIALVEKYLTTGSAWIAEIGGLPVGTLTLTDGPGPYIAPVEEPERYVHLLASRHGTGAGAALLAHAAQETRSQGISLLRVDCYAGGDGKLVAFYERNGFTRTEAFVEQNGTWPGQILARRV</sequence>
<evidence type="ECO:0000313" key="4">
    <source>
        <dbReference type="EMBL" id="MFH8550236.1"/>
    </source>
</evidence>
<comment type="caution">
    <text evidence="4">The sequence shown here is derived from an EMBL/GenBank/DDBJ whole genome shotgun (WGS) entry which is preliminary data.</text>
</comment>
<gene>
    <name evidence="4" type="ORF">ACH4F9_35050</name>
</gene>
<protein>
    <submittedName>
        <fullName evidence="4">GNAT family N-acetyltransferase</fullName>
        <ecNumber evidence="4">2.3.1.-</ecNumber>
    </submittedName>
</protein>
<keyword evidence="1 4" id="KW-0808">Transferase</keyword>
<dbReference type="RefSeq" id="WP_397716574.1">
    <property type="nucleotide sequence ID" value="NZ_JBIRGN010000007.1"/>
</dbReference>
<dbReference type="GO" id="GO:0016746">
    <property type="term" value="F:acyltransferase activity"/>
    <property type="evidence" value="ECO:0007669"/>
    <property type="project" value="UniProtKB-KW"/>
</dbReference>
<proteinExistence type="predicted"/>
<dbReference type="PANTHER" id="PTHR43877">
    <property type="entry name" value="AMINOALKYLPHOSPHONATE N-ACETYLTRANSFERASE-RELATED-RELATED"/>
    <property type="match status" value="1"/>
</dbReference>
<reference evidence="4 5" key="1">
    <citation type="submission" date="2024-10" db="EMBL/GenBank/DDBJ databases">
        <title>The Natural Products Discovery Center: Release of the First 8490 Sequenced Strains for Exploring Actinobacteria Biosynthetic Diversity.</title>
        <authorList>
            <person name="Kalkreuter E."/>
            <person name="Kautsar S.A."/>
            <person name="Yang D."/>
            <person name="Bader C.D."/>
            <person name="Teijaro C.N."/>
            <person name="Fluegel L."/>
            <person name="Davis C.M."/>
            <person name="Simpson J.R."/>
            <person name="Lauterbach L."/>
            <person name="Steele A.D."/>
            <person name="Gui C."/>
            <person name="Meng S."/>
            <person name="Li G."/>
            <person name="Viehrig K."/>
            <person name="Ye F."/>
            <person name="Su P."/>
            <person name="Kiefer A.F."/>
            <person name="Nichols A."/>
            <person name="Cepeda A.J."/>
            <person name="Yan W."/>
            <person name="Fan B."/>
            <person name="Jiang Y."/>
            <person name="Adhikari A."/>
            <person name="Zheng C.-J."/>
            <person name="Schuster L."/>
            <person name="Cowan T.M."/>
            <person name="Smanski M.J."/>
            <person name="Chevrette M.G."/>
            <person name="De Carvalho L.P.S."/>
            <person name="Shen B."/>
        </authorList>
    </citation>
    <scope>NUCLEOTIDE SEQUENCE [LARGE SCALE GENOMIC DNA]</scope>
    <source>
        <strain evidence="4 5">NPDC017990</strain>
    </source>
</reference>
<name>A0ABW7QZ17_9ACTN</name>
<keyword evidence="5" id="KW-1185">Reference proteome</keyword>
<dbReference type="InterPro" id="IPR050832">
    <property type="entry name" value="Bact_Acetyltransf"/>
</dbReference>
<dbReference type="EMBL" id="JBIRGQ010000007">
    <property type="protein sequence ID" value="MFH8550236.1"/>
    <property type="molecule type" value="Genomic_DNA"/>
</dbReference>
<organism evidence="4 5">
    <name type="scientific">Streptomyces longisporoflavus</name>
    <dbReference type="NCBI Taxonomy" id="28044"/>
    <lineage>
        <taxon>Bacteria</taxon>
        <taxon>Bacillati</taxon>
        <taxon>Actinomycetota</taxon>
        <taxon>Actinomycetes</taxon>
        <taxon>Kitasatosporales</taxon>
        <taxon>Streptomycetaceae</taxon>
        <taxon>Streptomyces</taxon>
    </lineage>
</organism>
<dbReference type="PANTHER" id="PTHR43877:SF2">
    <property type="entry name" value="AMINOALKYLPHOSPHONATE N-ACETYLTRANSFERASE-RELATED"/>
    <property type="match status" value="1"/>
</dbReference>
<evidence type="ECO:0000259" key="3">
    <source>
        <dbReference type="PROSITE" id="PS51186"/>
    </source>
</evidence>